<evidence type="ECO:0000313" key="1">
    <source>
        <dbReference type="EMBL" id="MCR4448334.1"/>
    </source>
</evidence>
<evidence type="ECO:0008006" key="3">
    <source>
        <dbReference type="Google" id="ProtNLM"/>
    </source>
</evidence>
<dbReference type="EMBL" id="JANLFC010000022">
    <property type="protein sequence ID" value="MCR4448334.1"/>
    <property type="molecule type" value="Genomic_DNA"/>
</dbReference>
<protein>
    <recommendedName>
        <fullName evidence="3">CHAT domain-containing protein</fullName>
    </recommendedName>
</protein>
<comment type="caution">
    <text evidence="1">The sequence shown here is derived from an EMBL/GenBank/DDBJ whole genome shotgun (WGS) entry which is preliminary data.</text>
</comment>
<gene>
    <name evidence="1" type="ORF">NS965_08040</name>
</gene>
<name>A0AAW5M9X9_AERVE</name>
<evidence type="ECO:0000313" key="2">
    <source>
        <dbReference type="Proteomes" id="UP001204061"/>
    </source>
</evidence>
<dbReference type="Proteomes" id="UP001204061">
    <property type="component" value="Unassembled WGS sequence"/>
</dbReference>
<proteinExistence type="predicted"/>
<sequence>MFNGVRVFDTVLDGKNTRDMVSRNSADFWKPFCKSAGWNFNYERIHSLNDLKYFFSKKIKEDIIIFSGHGNENGFYFSNGDCLDKNTDTFIPEKNHGKVIIFSSCLIGNNECTSKALKAFFSAEALFSYRHLMSDRFCFLNESILLSSIEHKFNRGKNSFTENDFREFQTQTNFMKNMNEKHVKLHPMVMF</sequence>
<organism evidence="1 2">
    <name type="scientific">Aeromonas veronii</name>
    <dbReference type="NCBI Taxonomy" id="654"/>
    <lineage>
        <taxon>Bacteria</taxon>
        <taxon>Pseudomonadati</taxon>
        <taxon>Pseudomonadota</taxon>
        <taxon>Gammaproteobacteria</taxon>
        <taxon>Aeromonadales</taxon>
        <taxon>Aeromonadaceae</taxon>
        <taxon>Aeromonas</taxon>
    </lineage>
</organism>
<reference evidence="1" key="1">
    <citation type="submission" date="2022-08" db="EMBL/GenBank/DDBJ databases">
        <title>A global survey of hypervirulent Aeromonas hydrophila identified this emerging pathogen in farmed fish in the lower Mekong River basin.</title>
        <authorList>
            <person name="Xu T."/>
            <person name="Rasmussen-Ivey C.R."/>
            <person name="Moen F.S."/>
            <person name="Fernandez Bravo A."/>
            <person name="Lamy B."/>
            <person name="Beaz-Hidalgo R."/>
            <person name="Khan C.D."/>
            <person name="Castro Escarpulli G."/>
            <person name="Yasin I.S.M."/>
            <person name="Figueras M.J."/>
            <person name="Azzam Sayuti M."/>
            <person name="Karim M.M."/>
            <person name="Alam K.M."/>
            <person name="Le T.T.T."/>
            <person name="Thao N.H.P."/>
            <person name="Addo S."/>
            <person name="Duodu S."/>
            <person name="Ali S."/>
            <person name="Mey S."/>
            <person name="Somony T."/>
            <person name="Liles M.R."/>
        </authorList>
    </citation>
    <scope>NUCLEOTIDE SEQUENCE</scope>
    <source>
        <strain evidence="1">0.14</strain>
    </source>
</reference>
<accession>A0AAW5M9X9</accession>
<dbReference type="RefSeq" id="WP_231560921.1">
    <property type="nucleotide sequence ID" value="NZ_AP022290.1"/>
</dbReference>
<dbReference type="AlphaFoldDB" id="A0AAW5M9X9"/>